<protein>
    <recommendedName>
        <fullName evidence="1">Tsi6 domain-containing protein</fullName>
    </recommendedName>
</protein>
<organism evidence="2 3">
    <name type="scientific">Pseudomonas amygdali pv. lachrymans</name>
    <name type="common">Pseudomonas syringae pv. lachrymans</name>
    <dbReference type="NCBI Taxonomy" id="53707"/>
    <lineage>
        <taxon>Bacteria</taxon>
        <taxon>Pseudomonadati</taxon>
        <taxon>Pseudomonadota</taxon>
        <taxon>Gammaproteobacteria</taxon>
        <taxon>Pseudomonadales</taxon>
        <taxon>Pseudomonadaceae</taxon>
        <taxon>Pseudomonas</taxon>
        <taxon>Pseudomonas amygdali</taxon>
    </lineage>
</organism>
<feature type="domain" description="Tsi6" evidence="1">
    <location>
        <begin position="5"/>
        <end position="87"/>
    </location>
</feature>
<proteinExistence type="predicted"/>
<comment type="caution">
    <text evidence="2">The sequence shown here is derived from an EMBL/GenBank/DDBJ whole genome shotgun (WGS) entry which is preliminary data.</text>
</comment>
<dbReference type="Proteomes" id="UP000050265">
    <property type="component" value="Unassembled WGS sequence"/>
</dbReference>
<name>A0A0P9TTG7_PSEAV</name>
<evidence type="ECO:0000313" key="3">
    <source>
        <dbReference type="Proteomes" id="UP000050265"/>
    </source>
</evidence>
<reference evidence="2 3" key="1">
    <citation type="submission" date="2015-09" db="EMBL/GenBank/DDBJ databases">
        <title>Genome announcement of multiple Pseudomonas syringae strains.</title>
        <authorList>
            <person name="Thakur S."/>
            <person name="Wang P.W."/>
            <person name="Gong Y."/>
            <person name="Weir B.S."/>
            <person name="Guttman D.S."/>
        </authorList>
    </citation>
    <scope>NUCLEOTIDE SEQUENCE [LARGE SCALE GENOMIC DNA]</scope>
    <source>
        <strain evidence="2 3">ICMP3507</strain>
    </source>
</reference>
<gene>
    <name evidence="2" type="ORF">ALO35_200008</name>
</gene>
<dbReference type="AlphaFoldDB" id="A0A0P9TTG7"/>
<evidence type="ECO:0000313" key="2">
    <source>
        <dbReference type="EMBL" id="KPX77076.1"/>
    </source>
</evidence>
<dbReference type="InterPro" id="IPR040818">
    <property type="entry name" value="Tsi6"/>
</dbReference>
<accession>A0A0P9TTG7</accession>
<evidence type="ECO:0000259" key="1">
    <source>
        <dbReference type="Pfam" id="PF18660"/>
    </source>
</evidence>
<dbReference type="EMBL" id="LJQP01000032">
    <property type="protein sequence ID" value="KPX77076.1"/>
    <property type="molecule type" value="Genomic_DNA"/>
</dbReference>
<dbReference type="PATRIC" id="fig|53707.9.peg.346"/>
<sequence length="103" mass="11770">MKFNTAIGFIDYAIDLTRERIKRNPSFPVYATVINQLLYIKAVFDGVEKDKSRLHKLSIGALAAKEFEDTDYELARALMDVYYIANQSANGLKVKLPEGLWRP</sequence>
<dbReference type="Pfam" id="PF18660">
    <property type="entry name" value="Tsi6"/>
    <property type="match status" value="1"/>
</dbReference>